<sequence>MHIPIRALRLPAVLAALALCAAGAVSAATPAAPATSTAAADPASCPATLRYTFDRLQDEKPQSLCQYSGKVLLVVNTASFCGFTPQYKGLEALHAKYKDRGLVVLGFPSNDFAQESASNREIADFCENTFGVQFPMFTKTAVRGADAHPFFRQLAQATGTAPKWNFYKYLIGRDGRIVESYSSMTSPDSRDLVRDVENLLAAKN</sequence>
<evidence type="ECO:0000313" key="8">
    <source>
        <dbReference type="EMBL" id="PYE78931.1"/>
    </source>
</evidence>
<evidence type="ECO:0000256" key="2">
    <source>
        <dbReference type="ARBA" id="ARBA00022559"/>
    </source>
</evidence>
<keyword evidence="6" id="KW-0732">Signal</keyword>
<evidence type="ECO:0000256" key="5">
    <source>
        <dbReference type="RuleBase" id="RU000499"/>
    </source>
</evidence>
<keyword evidence="3 5" id="KW-0560">Oxidoreductase</keyword>
<protein>
    <recommendedName>
        <fullName evidence="5">Glutathione peroxidase</fullName>
    </recommendedName>
</protein>
<comment type="caution">
    <text evidence="8">The sequence shown here is derived from an EMBL/GenBank/DDBJ whole genome shotgun (WGS) entry which is preliminary data.</text>
</comment>
<reference evidence="8 9" key="1">
    <citation type="submission" date="2018-06" db="EMBL/GenBank/DDBJ databases">
        <title>Genomic Encyclopedia of Type Strains, Phase III (KMG-III): the genomes of soil and plant-associated and newly described type strains.</title>
        <authorList>
            <person name="Whitman W."/>
        </authorList>
    </citation>
    <scope>NUCLEOTIDE SEQUENCE [LARGE SCALE GENOMIC DNA]</scope>
    <source>
        <strain evidence="8 9">CECT 7646</strain>
    </source>
</reference>
<dbReference type="InterPro" id="IPR000889">
    <property type="entry name" value="Glutathione_peroxidase"/>
</dbReference>
<dbReference type="PROSITE" id="PS00460">
    <property type="entry name" value="GLUTATHIONE_PEROXID_1"/>
    <property type="match status" value="1"/>
</dbReference>
<dbReference type="Gene3D" id="3.40.30.10">
    <property type="entry name" value="Glutaredoxin"/>
    <property type="match status" value="1"/>
</dbReference>
<evidence type="ECO:0000256" key="4">
    <source>
        <dbReference type="PIRSR" id="PIRSR000303-1"/>
    </source>
</evidence>
<dbReference type="GO" id="GO:0034599">
    <property type="term" value="P:cellular response to oxidative stress"/>
    <property type="evidence" value="ECO:0007669"/>
    <property type="project" value="TreeGrafter"/>
</dbReference>
<dbReference type="Proteomes" id="UP000247540">
    <property type="component" value="Unassembled WGS sequence"/>
</dbReference>
<gene>
    <name evidence="8" type="ORF">DFQ15_104124</name>
</gene>
<dbReference type="PROSITE" id="PS51355">
    <property type="entry name" value="GLUTATHIONE_PEROXID_3"/>
    <property type="match status" value="1"/>
</dbReference>
<dbReference type="OrthoDB" id="9785502at2"/>
<dbReference type="GO" id="GO:0004601">
    <property type="term" value="F:peroxidase activity"/>
    <property type="evidence" value="ECO:0007669"/>
    <property type="project" value="UniProtKB-KW"/>
</dbReference>
<organism evidence="8 9">
    <name type="scientific">Xylophilus ampelinus</name>
    <dbReference type="NCBI Taxonomy" id="54067"/>
    <lineage>
        <taxon>Bacteria</taxon>
        <taxon>Pseudomonadati</taxon>
        <taxon>Pseudomonadota</taxon>
        <taxon>Betaproteobacteria</taxon>
        <taxon>Burkholderiales</taxon>
        <taxon>Xylophilus</taxon>
    </lineage>
</organism>
<dbReference type="PRINTS" id="PR01011">
    <property type="entry name" value="GLUTPROXDASE"/>
</dbReference>
<evidence type="ECO:0000256" key="1">
    <source>
        <dbReference type="ARBA" id="ARBA00006926"/>
    </source>
</evidence>
<comment type="similarity">
    <text evidence="1 5">Belongs to the glutathione peroxidase family.</text>
</comment>
<dbReference type="Pfam" id="PF00255">
    <property type="entry name" value="GSHPx"/>
    <property type="match status" value="1"/>
</dbReference>
<feature type="active site" evidence="4">
    <location>
        <position position="81"/>
    </location>
</feature>
<dbReference type="InterPro" id="IPR029759">
    <property type="entry name" value="GPX_AS"/>
</dbReference>
<dbReference type="PROSITE" id="PS51352">
    <property type="entry name" value="THIOREDOXIN_2"/>
    <property type="match status" value="1"/>
</dbReference>
<dbReference type="InterPro" id="IPR036249">
    <property type="entry name" value="Thioredoxin-like_sf"/>
</dbReference>
<dbReference type="RefSeq" id="WP_110464864.1">
    <property type="nucleotide sequence ID" value="NZ_JAMOFZ010000004.1"/>
</dbReference>
<evidence type="ECO:0000256" key="6">
    <source>
        <dbReference type="SAM" id="SignalP"/>
    </source>
</evidence>
<dbReference type="InterPro" id="IPR013766">
    <property type="entry name" value="Thioredoxin_domain"/>
</dbReference>
<keyword evidence="2 5" id="KW-0575">Peroxidase</keyword>
<dbReference type="PANTHER" id="PTHR11592">
    <property type="entry name" value="GLUTATHIONE PEROXIDASE"/>
    <property type="match status" value="1"/>
</dbReference>
<feature type="chain" id="PRO_5016312543" description="Glutathione peroxidase" evidence="6">
    <location>
        <begin position="28"/>
        <end position="204"/>
    </location>
</feature>
<accession>A0A318SKI3</accession>
<dbReference type="EMBL" id="QJTC01000004">
    <property type="protein sequence ID" value="PYE78931.1"/>
    <property type="molecule type" value="Genomic_DNA"/>
</dbReference>
<dbReference type="CDD" id="cd00340">
    <property type="entry name" value="GSH_Peroxidase"/>
    <property type="match status" value="1"/>
</dbReference>
<dbReference type="PANTHER" id="PTHR11592:SF44">
    <property type="entry name" value="GLUTATHIONE PEROXIDASE"/>
    <property type="match status" value="1"/>
</dbReference>
<name>A0A318SKI3_9BURK</name>
<feature type="signal peptide" evidence="6">
    <location>
        <begin position="1"/>
        <end position="27"/>
    </location>
</feature>
<proteinExistence type="inferred from homology"/>
<evidence type="ECO:0000313" key="9">
    <source>
        <dbReference type="Proteomes" id="UP000247540"/>
    </source>
</evidence>
<evidence type="ECO:0000256" key="3">
    <source>
        <dbReference type="ARBA" id="ARBA00023002"/>
    </source>
</evidence>
<dbReference type="AlphaFoldDB" id="A0A318SKI3"/>
<feature type="domain" description="Thioredoxin" evidence="7">
    <location>
        <begin position="25"/>
        <end position="201"/>
    </location>
</feature>
<dbReference type="PIRSF" id="PIRSF000303">
    <property type="entry name" value="Glutathion_perox"/>
    <property type="match status" value="1"/>
</dbReference>
<dbReference type="SUPFAM" id="SSF52833">
    <property type="entry name" value="Thioredoxin-like"/>
    <property type="match status" value="1"/>
</dbReference>
<evidence type="ECO:0000259" key="7">
    <source>
        <dbReference type="PROSITE" id="PS51352"/>
    </source>
</evidence>
<keyword evidence="9" id="KW-1185">Reference proteome</keyword>